<proteinExistence type="predicted"/>
<dbReference type="AlphaFoldDB" id="V5YPF0"/>
<sequence>MRLRDRCPHLARHNPDVGPRFPIEHRVKQYKSRSRRRMSAQQRARQSSPPAPALLTIMVLPVRKSAGRICSATRRSSIRAASALICLFTARPNLASRARMPSPRRVAGSGRSENGSHIRMKRRLRLMAFGSQTA</sequence>
<feature type="compositionally biased region" description="Low complexity" evidence="1">
    <location>
        <begin position="39"/>
        <end position="48"/>
    </location>
</feature>
<organism evidence="2">
    <name type="scientific">Burkholderia sp. M701</name>
    <dbReference type="NCBI Taxonomy" id="326454"/>
    <lineage>
        <taxon>Bacteria</taxon>
        <taxon>Pseudomonadati</taxon>
        <taxon>Pseudomonadota</taxon>
        <taxon>Betaproteobacteria</taxon>
        <taxon>Burkholderiales</taxon>
        <taxon>Burkholderiaceae</taxon>
        <taxon>Burkholderia</taxon>
    </lineage>
</organism>
<reference evidence="2" key="1">
    <citation type="journal article" date="2014" name="Microbiology">
        <title>A 2,4-dichlorophenoxyacetic acid degradation plasmid pM7012 discloses distribution of an unclassified megaplasmid group across bacterial species.</title>
        <authorList>
            <person name="Sakai Y."/>
            <person name="Ogawa N."/>
            <person name="Shimomura Y."/>
            <person name="Fujii T."/>
        </authorList>
    </citation>
    <scope>NUCLEOTIDE SEQUENCE</scope>
    <source>
        <strain evidence="2">M701</strain>
    </source>
</reference>
<keyword evidence="2" id="KW-0614">Plasmid</keyword>
<accession>V5YPF0</accession>
<evidence type="ECO:0000313" key="2">
    <source>
        <dbReference type="EMBL" id="BAO19193.1"/>
    </source>
</evidence>
<dbReference type="EMBL" id="AB853026">
    <property type="protein sequence ID" value="BAO19193.1"/>
    <property type="molecule type" value="Genomic_DNA"/>
</dbReference>
<protein>
    <submittedName>
        <fullName evidence="2">Uncharacterized protein</fullName>
    </submittedName>
</protein>
<evidence type="ECO:0000256" key="1">
    <source>
        <dbReference type="SAM" id="MobiDB-lite"/>
    </source>
</evidence>
<feature type="region of interest" description="Disordered" evidence="1">
    <location>
        <begin position="1"/>
        <end position="52"/>
    </location>
</feature>
<geneLocation type="plasmid" evidence="2">
    <name>pM7012</name>
</geneLocation>
<name>V5YPF0_9BURK</name>
<reference evidence="2" key="2">
    <citation type="submission" date="2024-06" db="EMBL/GenBank/DDBJ databases">
        <authorList>
            <person name="Sakai Y."/>
            <person name="Fujii T."/>
        </authorList>
    </citation>
    <scope>NUCLEOTIDE SEQUENCE</scope>
    <source>
        <strain evidence="2">M701</strain>
        <plasmid evidence="2">pM7012</plasmid>
    </source>
</reference>
<feature type="compositionally biased region" description="Basic residues" evidence="1">
    <location>
        <begin position="28"/>
        <end position="38"/>
    </location>
</feature>